<feature type="transmembrane region" description="Helical" evidence="3">
    <location>
        <begin position="7"/>
        <end position="27"/>
    </location>
</feature>
<proteinExistence type="predicted"/>
<evidence type="ECO:0000256" key="1">
    <source>
        <dbReference type="SAM" id="Coils"/>
    </source>
</evidence>
<dbReference type="Proteomes" id="UP001383392">
    <property type="component" value="Unassembled WGS sequence"/>
</dbReference>
<organism evidence="5 6">
    <name type="scientific">Candidatus Phytoplasma citri</name>
    <dbReference type="NCBI Taxonomy" id="180978"/>
    <lineage>
        <taxon>Bacteria</taxon>
        <taxon>Bacillati</taxon>
        <taxon>Mycoplasmatota</taxon>
        <taxon>Mollicutes</taxon>
        <taxon>Acholeplasmatales</taxon>
        <taxon>Acholeplasmataceae</taxon>
        <taxon>Candidatus Phytoplasma</taxon>
        <taxon>16SrII (Peanut WB group)</taxon>
    </lineage>
</organism>
<sequence length="175" mass="20531">MLKKIQLKFIIFLLLNLVIVNFFGLFINKQGNLSNSKLSNVKAFFDINWNFFSKPKTITKYPKLITEQSLQKKITEYEQHIQNLTQTINDICNKTHLFLVQIKLQEIKNQMTDLNNKKTKLSLTTSNYSIILDKINIDLENLKNRISLIQSQENSNNPKNSDSSEKEFFINTQNR</sequence>
<keyword evidence="3" id="KW-0472">Membrane</keyword>
<dbReference type="AlphaFoldDB" id="A0A1S9M008"/>
<feature type="coiled-coil region" evidence="1">
    <location>
        <begin position="67"/>
        <end position="152"/>
    </location>
</feature>
<accession>A0A1S9M008</accession>
<gene>
    <name evidence="5" type="ORF">B2G44_01730</name>
    <name evidence="4" type="ORF">OC712_00655</name>
</gene>
<reference evidence="5 6" key="1">
    <citation type="submission" date="2017-02" db="EMBL/GenBank/DDBJ databases">
        <title>A draft genome of 'Candidatus Phytoplasma aurantifolia' the agent of the witches-broom disease of lime.</title>
        <authorList>
            <person name="Foissac X."/>
            <person name="Carle P."/>
        </authorList>
    </citation>
    <scope>NUCLEOTIDE SEQUENCE [LARGE SCALE GENOMIC DNA]</scope>
    <source>
        <strain evidence="5 6">WBDL</strain>
    </source>
</reference>
<reference evidence="4 7" key="2">
    <citation type="journal article" date="2023" name="Int. J. Syst. Evol. Microbiol.">
        <title>The observation of taxonomic boundaries for the 16SrII and 16SrXXV phytoplasmas using genome-based delimitation.</title>
        <authorList>
            <person name="Rodrigues Jardim B."/>
            <person name="Tran-Nguyen L.T.T."/>
            <person name="Gambley C."/>
            <person name="Al-Sadi A.M."/>
            <person name="Al-Subhi A.M."/>
            <person name="Foissac X."/>
            <person name="Salar P."/>
            <person name="Cai H."/>
            <person name="Yang J.Y."/>
            <person name="Davis R."/>
            <person name="Jones L."/>
            <person name="Rodoni B."/>
            <person name="Constable F.E."/>
        </authorList>
    </citation>
    <scope>NUCLEOTIDE SEQUENCE [LARGE SCALE GENOMIC DNA]</scope>
    <source>
        <strain evidence="4">BAWM-OMN-P75</strain>
    </source>
</reference>
<dbReference type="OrthoDB" id="10017190at2"/>
<evidence type="ECO:0000313" key="7">
    <source>
        <dbReference type="Proteomes" id="UP001383392"/>
    </source>
</evidence>
<evidence type="ECO:0000256" key="3">
    <source>
        <dbReference type="SAM" id="Phobius"/>
    </source>
</evidence>
<keyword evidence="3" id="KW-1133">Transmembrane helix</keyword>
<dbReference type="EMBL" id="MWKN01000050">
    <property type="protein sequence ID" value="OOP58576.1"/>
    <property type="molecule type" value="Genomic_DNA"/>
</dbReference>
<evidence type="ECO:0000313" key="6">
    <source>
        <dbReference type="Proteomes" id="UP000189722"/>
    </source>
</evidence>
<evidence type="ECO:0000256" key="2">
    <source>
        <dbReference type="SAM" id="MobiDB-lite"/>
    </source>
</evidence>
<evidence type="ECO:0000313" key="4">
    <source>
        <dbReference type="EMBL" id="MEK0309002.1"/>
    </source>
</evidence>
<feature type="region of interest" description="Disordered" evidence="2">
    <location>
        <begin position="152"/>
        <end position="175"/>
    </location>
</feature>
<keyword evidence="3" id="KW-0812">Transmembrane</keyword>
<dbReference type="EMBL" id="JAOSJG010000004">
    <property type="protein sequence ID" value="MEK0309002.1"/>
    <property type="molecule type" value="Genomic_DNA"/>
</dbReference>
<dbReference type="RefSeq" id="WP_078123124.1">
    <property type="nucleotide sequence ID" value="NZ_JAOSJG010000004.1"/>
</dbReference>
<keyword evidence="1" id="KW-0175">Coiled coil</keyword>
<protein>
    <submittedName>
        <fullName evidence="5">Uncharacterized protein</fullName>
    </submittedName>
</protein>
<comment type="caution">
    <text evidence="5">The sequence shown here is derived from an EMBL/GenBank/DDBJ whole genome shotgun (WGS) entry which is preliminary data.</text>
</comment>
<name>A0A1S9M008_9MOLU</name>
<evidence type="ECO:0000313" key="5">
    <source>
        <dbReference type="EMBL" id="OOP58576.1"/>
    </source>
</evidence>
<feature type="compositionally biased region" description="Polar residues" evidence="2">
    <location>
        <begin position="152"/>
        <end position="161"/>
    </location>
</feature>
<keyword evidence="7" id="KW-1185">Reference proteome</keyword>
<dbReference type="Proteomes" id="UP000189722">
    <property type="component" value="Unassembled WGS sequence"/>
</dbReference>